<dbReference type="GO" id="GO:0016787">
    <property type="term" value="F:hydrolase activity"/>
    <property type="evidence" value="ECO:0007669"/>
    <property type="project" value="UniProtKB-KW"/>
</dbReference>
<dbReference type="InterPro" id="IPR038128">
    <property type="entry name" value="Gamma_PGA_hydro_sf"/>
</dbReference>
<feature type="signal peptide" evidence="1">
    <location>
        <begin position="1"/>
        <end position="20"/>
    </location>
</feature>
<name>A0A7Y6II93_9ACTN</name>
<feature type="chain" id="PRO_5030820818" evidence="1">
    <location>
        <begin position="21"/>
        <end position="241"/>
    </location>
</feature>
<organism evidence="2 3">
    <name type="scientific">Nonomuraea rhodomycinica</name>
    <dbReference type="NCBI Taxonomy" id="1712872"/>
    <lineage>
        <taxon>Bacteria</taxon>
        <taxon>Bacillati</taxon>
        <taxon>Actinomycetota</taxon>
        <taxon>Actinomycetes</taxon>
        <taxon>Streptosporangiales</taxon>
        <taxon>Streptosporangiaceae</taxon>
        <taxon>Nonomuraea</taxon>
    </lineage>
</organism>
<keyword evidence="2" id="KW-0378">Hydrolase</keyword>
<dbReference type="Gene3D" id="3.40.630.100">
    <property type="entry name" value="Poly-gamma-glutamate hydrolase, zinc-binding motif"/>
    <property type="match status" value="1"/>
</dbReference>
<gene>
    <name evidence="2" type="ORF">HT134_00550</name>
</gene>
<dbReference type="AlphaFoldDB" id="A0A7Y6II93"/>
<keyword evidence="1" id="KW-0732">Signal</keyword>
<dbReference type="RefSeq" id="WP_175598271.1">
    <property type="nucleotide sequence ID" value="NZ_JABWGO010000001.1"/>
</dbReference>
<reference evidence="2 3" key="1">
    <citation type="submission" date="2020-06" db="EMBL/GenBank/DDBJ databases">
        <authorList>
            <person name="Chanama M."/>
        </authorList>
    </citation>
    <scope>NUCLEOTIDE SEQUENCE [LARGE SCALE GENOMIC DNA]</scope>
    <source>
        <strain evidence="2 3">TBRC6557</strain>
    </source>
</reference>
<keyword evidence="3" id="KW-1185">Reference proteome</keyword>
<evidence type="ECO:0000256" key="1">
    <source>
        <dbReference type="SAM" id="SignalP"/>
    </source>
</evidence>
<evidence type="ECO:0000313" key="3">
    <source>
        <dbReference type="Proteomes" id="UP000546126"/>
    </source>
</evidence>
<accession>A0A7Y6II93</accession>
<dbReference type="EMBL" id="JABWGO010000001">
    <property type="protein sequence ID" value="NUW38622.1"/>
    <property type="molecule type" value="Genomic_DNA"/>
</dbReference>
<proteinExistence type="predicted"/>
<dbReference type="InterPro" id="IPR008585">
    <property type="entry name" value="Gamma_PGA_hydro"/>
</dbReference>
<dbReference type="Pfam" id="PF05908">
    <property type="entry name" value="Gamma_PGA_hydro"/>
    <property type="match status" value="1"/>
</dbReference>
<evidence type="ECO:0000313" key="2">
    <source>
        <dbReference type="EMBL" id="NUW38622.1"/>
    </source>
</evidence>
<protein>
    <submittedName>
        <fullName evidence="2">Poly-gamma-glutamate hydrolase family protein</fullName>
    </submittedName>
</protein>
<dbReference type="Proteomes" id="UP000546126">
    <property type="component" value="Unassembled WGS sequence"/>
</dbReference>
<sequence>MKRILSIAVANVLVVGLAPAAPAALAVSARPASSAGARDVYAGYAELSAHEVEGTDYRRVVRVPRGAKVAHIAIHGGAIEAPTSQLADQAAGRRYAYYAFEGIKATGNSALHITSTHFDEPRGLKVVAGVERTVSWHAASGAEATTYVGGRDTALIRKVKAELRAAGFDVSAAVPEEIGGDSPDNIANRNRRGMGVQLEISRGQRERFFKEGKLNRAWVEDPANRTDAFYRYVAAVDRALG</sequence>
<comment type="caution">
    <text evidence="2">The sequence shown here is derived from an EMBL/GenBank/DDBJ whole genome shotgun (WGS) entry which is preliminary data.</text>
</comment>